<dbReference type="OrthoDB" id="3065313at2759"/>
<sequence>MPLRVKTGSQPNSSFSEELVLSGVPIKKAPEDRHAMKMMQMSPSQLPLPVTHAPPPRQSKTRNPIHVITSRWKWFTGKHQVVLPSRDRPSQSGLPQPVQDTVLREREVELEEVVVDEVVVDRSWSDDVPMDPDSESDDGSISNYSMCNTNVIPGLVLRPAAPADDKPRWTLCWHFLWIHTMAFFSSKFSDAQIEADFQKEVWQESKPLALWASAFFIANWTLGTTFIQGPIVLADKIFYYCVSRSGQLWNDFLTQVLVPQLAPLLTFPIIIFCAFDLPERHATFYQIFLCVAIWIWPFYQVLFMLLCGFYDRSEGLFTCGTKDFLTTF</sequence>
<feature type="transmembrane region" description="Helical" evidence="1">
    <location>
        <begin position="287"/>
        <end position="306"/>
    </location>
</feature>
<feature type="transmembrane region" description="Helical" evidence="1">
    <location>
        <begin position="252"/>
        <end position="275"/>
    </location>
</feature>
<keyword evidence="3" id="KW-1185">Reference proteome</keyword>
<evidence type="ECO:0000313" key="2">
    <source>
        <dbReference type="EMBL" id="KAG5654168.1"/>
    </source>
</evidence>
<evidence type="ECO:0000256" key="1">
    <source>
        <dbReference type="SAM" id="Phobius"/>
    </source>
</evidence>
<reference evidence="2" key="2">
    <citation type="submission" date="2021-10" db="EMBL/GenBank/DDBJ databases">
        <title>Phylogenomics reveals ancestral predisposition of the termite-cultivated fungus Termitomyces towards a domesticated lifestyle.</title>
        <authorList>
            <person name="Auxier B."/>
            <person name="Grum-Grzhimaylo A."/>
            <person name="Cardenas M.E."/>
            <person name="Lodge J.D."/>
            <person name="Laessoe T."/>
            <person name="Pedersen O."/>
            <person name="Smith M.E."/>
            <person name="Kuyper T.W."/>
            <person name="Franco-Molano E.A."/>
            <person name="Baroni T.J."/>
            <person name="Aanen D.K."/>
        </authorList>
    </citation>
    <scope>NUCLEOTIDE SEQUENCE</scope>
    <source>
        <strain evidence="2">D49</strain>
    </source>
</reference>
<feature type="transmembrane region" description="Helical" evidence="1">
    <location>
        <begin position="208"/>
        <end position="232"/>
    </location>
</feature>
<keyword evidence="1" id="KW-0812">Transmembrane</keyword>
<proteinExistence type="predicted"/>
<protein>
    <submittedName>
        <fullName evidence="2">Uncharacterized protein</fullName>
    </submittedName>
</protein>
<keyword evidence="1" id="KW-0472">Membrane</keyword>
<dbReference type="EMBL" id="JABCKI010000017">
    <property type="protein sequence ID" value="KAG5654168.1"/>
    <property type="molecule type" value="Genomic_DNA"/>
</dbReference>
<keyword evidence="1" id="KW-1133">Transmembrane helix</keyword>
<dbReference type="AlphaFoldDB" id="A0A9P7GTE0"/>
<accession>A0A9P7GTE0</accession>
<comment type="caution">
    <text evidence="2">The sequence shown here is derived from an EMBL/GenBank/DDBJ whole genome shotgun (WGS) entry which is preliminary data.</text>
</comment>
<reference evidence="2" key="1">
    <citation type="submission" date="2021-02" db="EMBL/GenBank/DDBJ databases">
        <authorList>
            <person name="Nieuwenhuis M."/>
            <person name="Van De Peppel L.J.J."/>
        </authorList>
    </citation>
    <scope>NUCLEOTIDE SEQUENCE</scope>
    <source>
        <strain evidence="2">D49</strain>
    </source>
</reference>
<organism evidence="2 3">
    <name type="scientific">Sphagnurus paluster</name>
    <dbReference type="NCBI Taxonomy" id="117069"/>
    <lineage>
        <taxon>Eukaryota</taxon>
        <taxon>Fungi</taxon>
        <taxon>Dikarya</taxon>
        <taxon>Basidiomycota</taxon>
        <taxon>Agaricomycotina</taxon>
        <taxon>Agaricomycetes</taxon>
        <taxon>Agaricomycetidae</taxon>
        <taxon>Agaricales</taxon>
        <taxon>Tricholomatineae</taxon>
        <taxon>Lyophyllaceae</taxon>
        <taxon>Sphagnurus</taxon>
    </lineage>
</organism>
<dbReference type="Proteomes" id="UP000717328">
    <property type="component" value="Unassembled WGS sequence"/>
</dbReference>
<name>A0A9P7GTE0_9AGAR</name>
<gene>
    <name evidence="2" type="ORF">H0H81_006550</name>
</gene>
<evidence type="ECO:0000313" key="3">
    <source>
        <dbReference type="Proteomes" id="UP000717328"/>
    </source>
</evidence>